<protein>
    <recommendedName>
        <fullName evidence="4 5">Large ribosomal subunit protein uL29</fullName>
    </recommendedName>
</protein>
<keyword evidence="7" id="KW-1185">Reference proteome</keyword>
<dbReference type="GO" id="GO:0005840">
    <property type="term" value="C:ribosome"/>
    <property type="evidence" value="ECO:0007669"/>
    <property type="project" value="UniProtKB-KW"/>
</dbReference>
<dbReference type="RefSeq" id="WP_062040135.1">
    <property type="nucleotide sequence ID" value="NZ_DF968182.1"/>
</dbReference>
<dbReference type="OrthoDB" id="5296761at2"/>
<dbReference type="PROSITE" id="PS00579">
    <property type="entry name" value="RIBOSOMAL_L29"/>
    <property type="match status" value="1"/>
</dbReference>
<sequence>MKQEVIRELSTAELIERLDEERKQLTKLKLNHAVSPLENPNKIKNYRRTIARMLTELHKRKLNDAAAAQGTATVNTK</sequence>
<dbReference type="GO" id="GO:1990904">
    <property type="term" value="C:ribonucleoprotein complex"/>
    <property type="evidence" value="ECO:0007669"/>
    <property type="project" value="UniProtKB-KW"/>
</dbReference>
<gene>
    <name evidence="5" type="primary">rpmC</name>
    <name evidence="6" type="ORF">TBC1_111407</name>
</gene>
<dbReference type="Pfam" id="PF00831">
    <property type="entry name" value="Ribosomal_L29"/>
    <property type="match status" value="1"/>
</dbReference>
<evidence type="ECO:0000256" key="2">
    <source>
        <dbReference type="ARBA" id="ARBA00022980"/>
    </source>
</evidence>
<evidence type="ECO:0000313" key="7">
    <source>
        <dbReference type="Proteomes" id="UP000053091"/>
    </source>
</evidence>
<dbReference type="Proteomes" id="UP000053091">
    <property type="component" value="Unassembled WGS sequence"/>
</dbReference>
<dbReference type="SUPFAM" id="SSF46561">
    <property type="entry name" value="Ribosomal protein L29 (L29p)"/>
    <property type="match status" value="1"/>
</dbReference>
<evidence type="ECO:0000256" key="3">
    <source>
        <dbReference type="ARBA" id="ARBA00023274"/>
    </source>
</evidence>
<dbReference type="STRING" id="1678841.TBC1_111407"/>
<name>A0A0S7C284_9BACT</name>
<dbReference type="InterPro" id="IPR018254">
    <property type="entry name" value="Ribosomal_uL29_CS"/>
</dbReference>
<accession>A0A0S7C284</accession>
<evidence type="ECO:0000256" key="1">
    <source>
        <dbReference type="ARBA" id="ARBA00009254"/>
    </source>
</evidence>
<dbReference type="CDD" id="cd00427">
    <property type="entry name" value="Ribosomal_L29_HIP"/>
    <property type="match status" value="1"/>
</dbReference>
<keyword evidence="3 5" id="KW-0687">Ribonucleoprotein</keyword>
<dbReference type="InterPro" id="IPR001854">
    <property type="entry name" value="Ribosomal_uL29"/>
</dbReference>
<reference evidence="6" key="1">
    <citation type="journal article" date="2015" name="Genome Announc.">
        <title>Draft Genome Sequence of Bacteroidales Strain TBC1, a Novel Isolate from a Methanogenic Wastewater Treatment System.</title>
        <authorList>
            <person name="Tourlousse D.M."/>
            <person name="Matsuura N."/>
            <person name="Sun L."/>
            <person name="Toyonaga M."/>
            <person name="Kuroda K."/>
            <person name="Ohashi A."/>
            <person name="Cruz R."/>
            <person name="Yamaguchi T."/>
            <person name="Sekiguchi Y."/>
        </authorList>
    </citation>
    <scope>NUCLEOTIDE SEQUENCE [LARGE SCALE GENOMIC DNA]</scope>
    <source>
        <strain evidence="6">TBC1</strain>
    </source>
</reference>
<organism evidence="6">
    <name type="scientific">Lentimicrobium saccharophilum</name>
    <dbReference type="NCBI Taxonomy" id="1678841"/>
    <lineage>
        <taxon>Bacteria</taxon>
        <taxon>Pseudomonadati</taxon>
        <taxon>Bacteroidota</taxon>
        <taxon>Bacteroidia</taxon>
        <taxon>Bacteroidales</taxon>
        <taxon>Lentimicrobiaceae</taxon>
        <taxon>Lentimicrobium</taxon>
    </lineage>
</organism>
<evidence type="ECO:0000313" key="6">
    <source>
        <dbReference type="EMBL" id="GAP43257.1"/>
    </source>
</evidence>
<dbReference type="HAMAP" id="MF_00374">
    <property type="entry name" value="Ribosomal_uL29"/>
    <property type="match status" value="1"/>
</dbReference>
<dbReference type="EMBL" id="DF968182">
    <property type="protein sequence ID" value="GAP43257.1"/>
    <property type="molecule type" value="Genomic_DNA"/>
</dbReference>
<keyword evidence="2 5" id="KW-0689">Ribosomal protein</keyword>
<dbReference type="GO" id="GO:0003735">
    <property type="term" value="F:structural constituent of ribosome"/>
    <property type="evidence" value="ECO:0007669"/>
    <property type="project" value="InterPro"/>
</dbReference>
<dbReference type="InterPro" id="IPR036049">
    <property type="entry name" value="Ribosomal_uL29_sf"/>
</dbReference>
<dbReference type="Gene3D" id="1.10.287.310">
    <property type="match status" value="1"/>
</dbReference>
<evidence type="ECO:0000256" key="4">
    <source>
        <dbReference type="ARBA" id="ARBA00035204"/>
    </source>
</evidence>
<dbReference type="AlphaFoldDB" id="A0A0S7C284"/>
<dbReference type="GO" id="GO:0006412">
    <property type="term" value="P:translation"/>
    <property type="evidence" value="ECO:0007669"/>
    <property type="project" value="UniProtKB-UniRule"/>
</dbReference>
<proteinExistence type="inferred from homology"/>
<comment type="similarity">
    <text evidence="1 5">Belongs to the universal ribosomal protein uL29 family.</text>
</comment>
<dbReference type="NCBIfam" id="TIGR00012">
    <property type="entry name" value="L29"/>
    <property type="match status" value="1"/>
</dbReference>
<evidence type="ECO:0000256" key="5">
    <source>
        <dbReference type="HAMAP-Rule" id="MF_00374"/>
    </source>
</evidence>